<dbReference type="AlphaFoldDB" id="A0AAJ4LTE5"/>
<proteinExistence type="predicted"/>
<sequence>MSQELVNSVNKLTDETSALLQEYVKGNTVLQNSASDAASSAAAAKASETNSVNQANIATQKAAEAKISEQNAAAIVTGGTATIDPLPGKIPLANSQGKISSGWLTALAFARTKADMDAMRASVNRQCAASGMIHAGKHLDSSNWGPINEGMFAIKAISASASANLIYLGRVASASGSSDTNEAMFNIAGFPVSLIGVNTASTKQASIKFPQAPDGTDIYDSSGNCRGTGKPTLNLLTEVDPKYGDVAPNVNEAVARAFEGAAKNADLRNGLDGWSKSSGTTLSDIGNKVIGVEGDSVWGSARANQVLKAGVKYEISFELLDTGEVVGAGISSYGGITDLQPSTSSSNTYFYPYIAGSYVCTFTATEGAYISLIVKDALKVAHFRLNYIRPITEEVVTERVDLSGLEGYLEEITPAKPYIYPYGGINNQATSVDGIATTVDNVRPITYFANFDGDTTSRGRGWNLNDLTDAQLLTILQNPYHHVYVIDGKLVQFRVRPRTIAGAGNGDWIGVDSTNGGILAFSINGPVLRVIPQGLLDTAPKVGTSSFYYYATGHYNNWNKVRGAYTCTSTGGDPVEGVAADGECYFYVLATVLRLNKGAYHPSFNPLGSGRFHDKTGDINNGWLWYGSSAYAPSSRAECFKFVTANSGNGSISGNNSGRPDGKFYDAIYPDGVGGVIDRRLSAFPVTMEDYFKAIAKAENGTMRGMEKLVWTKVGTVTHTGNAVYSDGYTKLVAAGQVWSAEFSDWYGFAISAGDASLPNSYIIASDGSVYPLGVITPLALGGVCYISREAGNVVSKFPAGTYHVVVSRDIGPSVSGNFLQTDVSGHPANILQVEALKDGWLGSWIPQIPDGTSKKYLVTRKALSDPTGLLSNNFGSTWGSFTPSFSSGTNDFTFTTTSGVLILNYTAASKVTKPSAALPVYGGRAGLGDVLATMSRSLQSGVLLTESILGKAGNYVSVGKTVQKISITQYFLSSDGKISSDSTYGQLPSHLPISLATNQASPTQVAIKILPHAASRNGQATLGFVWNELKHDGTSWNDDGQMRVIDGIGTYNNLNGQSCLYGYAELALPIGWVDNHARFGAQVPGVDL</sequence>
<dbReference type="Proteomes" id="UP000594435">
    <property type="component" value="Chromosome 1"/>
</dbReference>
<evidence type="ECO:0000313" key="1">
    <source>
        <dbReference type="EMBL" id="QPL52404.1"/>
    </source>
</evidence>
<dbReference type="EMBL" id="CP065217">
    <property type="protein sequence ID" value="QPL52404.1"/>
    <property type="molecule type" value="Genomic_DNA"/>
</dbReference>
<name>A0AAJ4LTE5_9VIBR</name>
<dbReference type="RefSeq" id="WP_337970676.1">
    <property type="nucleotide sequence ID" value="NZ_CP065217.1"/>
</dbReference>
<organism evidence="1 2">
    <name type="scientific">Vibrio navarrensis</name>
    <dbReference type="NCBI Taxonomy" id="29495"/>
    <lineage>
        <taxon>Bacteria</taxon>
        <taxon>Pseudomonadati</taxon>
        <taxon>Pseudomonadota</taxon>
        <taxon>Gammaproteobacteria</taxon>
        <taxon>Vibrionales</taxon>
        <taxon>Vibrionaceae</taxon>
        <taxon>Vibrio</taxon>
    </lineage>
</organism>
<protein>
    <submittedName>
        <fullName evidence="1">Uncharacterized protein</fullName>
    </submittedName>
</protein>
<gene>
    <name evidence="1" type="ORF">I3X05_10270</name>
</gene>
<accession>A0AAJ4LTE5</accession>
<reference evidence="1 2" key="1">
    <citation type="submission" date="2020-11" db="EMBL/GenBank/DDBJ databases">
        <title>Complete and Circularized Genome Assembly of a human isolate of Vibrio navarrensis biotype pommerensis with MiSeq and MinION Sequence Data.</title>
        <authorList>
            <person name="Schwartz K."/>
            <person name="Borowiak M."/>
            <person name="Deneke C."/>
            <person name="Balau V."/>
            <person name="Metelmann C."/>
            <person name="Strauch E."/>
        </authorList>
    </citation>
    <scope>NUCLEOTIDE SEQUENCE [LARGE SCALE GENOMIC DNA]</scope>
    <source>
        <strain evidence="1 2">20-VB00237</strain>
    </source>
</reference>
<evidence type="ECO:0000313" key="2">
    <source>
        <dbReference type="Proteomes" id="UP000594435"/>
    </source>
</evidence>